<evidence type="ECO:0008006" key="4">
    <source>
        <dbReference type="Google" id="ProtNLM"/>
    </source>
</evidence>
<keyword evidence="3" id="KW-1185">Reference proteome</keyword>
<organism evidence="2 3">
    <name type="scientific">Streptomyces lydicus</name>
    <dbReference type="NCBI Taxonomy" id="47763"/>
    <lineage>
        <taxon>Bacteria</taxon>
        <taxon>Bacillati</taxon>
        <taxon>Actinomycetota</taxon>
        <taxon>Actinomycetes</taxon>
        <taxon>Kitasatosporales</taxon>
        <taxon>Streptomycetaceae</taxon>
        <taxon>Streptomyces</taxon>
    </lineage>
</organism>
<evidence type="ECO:0000313" key="3">
    <source>
        <dbReference type="Proteomes" id="UP000094094"/>
    </source>
</evidence>
<dbReference type="Proteomes" id="UP000094094">
    <property type="component" value="Chromosome"/>
</dbReference>
<keyword evidence="1" id="KW-0472">Membrane</keyword>
<reference evidence="2 3" key="1">
    <citation type="submission" date="2016-09" db="EMBL/GenBank/DDBJ databases">
        <title>Complete genome sequencing of Streptomyces lydicus 103 and metabolic pathways analysis of antibiotic biosynthesis.</title>
        <authorList>
            <person name="Jia N."/>
            <person name="Ding M.-Z."/>
            <person name="Gao F."/>
            <person name="Yuan Y.-J."/>
        </authorList>
    </citation>
    <scope>NUCLEOTIDE SEQUENCE [LARGE SCALE GENOMIC DNA]</scope>
    <source>
        <strain evidence="2 3">103</strain>
    </source>
</reference>
<name>A0A1D7VKD7_9ACTN</name>
<dbReference type="EMBL" id="CP017157">
    <property type="protein sequence ID" value="AOP47226.1"/>
    <property type="molecule type" value="Genomic_DNA"/>
</dbReference>
<dbReference type="AlphaFoldDB" id="A0A1D7VKD7"/>
<gene>
    <name evidence="2" type="ORF">SL103_14025</name>
</gene>
<feature type="transmembrane region" description="Helical" evidence="1">
    <location>
        <begin position="27"/>
        <end position="46"/>
    </location>
</feature>
<keyword evidence="1" id="KW-0812">Transmembrane</keyword>
<proteinExistence type="predicted"/>
<evidence type="ECO:0000313" key="2">
    <source>
        <dbReference type="EMBL" id="AOP47226.1"/>
    </source>
</evidence>
<sequence>MRAAIFAVVCVTTTALGHALMSARPLPWWVLVAALGATGSAAWWSAGRARGGFVVTGSSVLAQLALHSLFGQVQSCRTGLCPGAAQASSAMPMGGMAGMSRLTDLAGVPATSAVHAGALGAPRGDLSQAQVLHAGHGTLGMFVAHALAASVCGVWMWRGEAAVCGLARNVAAEWCAPFLLALTALGWTGLKPTARPLLGAAHVPCLRGVFLHHVPFRRGPPLPSFCC</sequence>
<dbReference type="OrthoDB" id="4558679at2"/>
<keyword evidence="1" id="KW-1133">Transmembrane helix</keyword>
<dbReference type="KEGG" id="slc:SL103_14025"/>
<accession>A0A1D7VKD7</accession>
<evidence type="ECO:0000256" key="1">
    <source>
        <dbReference type="SAM" id="Phobius"/>
    </source>
</evidence>
<protein>
    <recommendedName>
        <fullName evidence="4">Integral membrane protein</fullName>
    </recommendedName>
</protein>